<keyword evidence="6 7" id="KW-0472">Membrane</keyword>
<keyword evidence="2 7" id="KW-0812">Transmembrane</keyword>
<evidence type="ECO:0000256" key="7">
    <source>
        <dbReference type="SAM" id="Phobius"/>
    </source>
</evidence>
<feature type="transmembrane region" description="Helical" evidence="7">
    <location>
        <begin position="31"/>
        <end position="53"/>
    </location>
</feature>
<feature type="transmembrane region" description="Helical" evidence="7">
    <location>
        <begin position="176"/>
        <end position="195"/>
    </location>
</feature>
<dbReference type="Gene3D" id="1.20.1560.10">
    <property type="entry name" value="ABC transporter type 1, transmembrane domain"/>
    <property type="match status" value="1"/>
</dbReference>
<evidence type="ECO:0000256" key="4">
    <source>
        <dbReference type="ARBA" id="ARBA00022840"/>
    </source>
</evidence>
<feature type="domain" description="ABC transmembrane type-1" evidence="9">
    <location>
        <begin position="31"/>
        <end position="328"/>
    </location>
</feature>
<dbReference type="InterPro" id="IPR003593">
    <property type="entry name" value="AAA+_ATPase"/>
</dbReference>
<evidence type="ECO:0000256" key="6">
    <source>
        <dbReference type="ARBA" id="ARBA00023136"/>
    </source>
</evidence>
<dbReference type="Pfam" id="PF00664">
    <property type="entry name" value="ABC_membrane"/>
    <property type="match status" value="1"/>
</dbReference>
<accession>A0A4R6TYY2</accession>
<dbReference type="GO" id="GO:0005524">
    <property type="term" value="F:ATP binding"/>
    <property type="evidence" value="ECO:0007669"/>
    <property type="project" value="UniProtKB-KW"/>
</dbReference>
<sequence>MPVKTATRNNLPSAARQLRQLQAPQQGRLRLALLLALGNTALLIGQYGLLAWLLNQWLQTSINDAFIPTAPRALYFVFIALAACMLLRPVLHYGRERLCVQASLEIRRQLRDRVLQKLARPAAQLAHSDSDGALTSRVLDQVDALDGYLQRYVVQAQLAVLIPLMLLVVTTPFSGLAALLLLLTAPLVPLFMIILGKAASASSRKQLQALSRLGGRFLDLVRGMRTLQHLQATEQAQEQIAQAAEGYRQRTMAVLRLAFLSSAVLEFFAALSIALVAVYLGLGLLGILPWAKASIPVPYTGALFILLLAPEFYAPLRQLGNDYHAKADAEAAMQELAPLLQDEGWQHQGTEPLPGTLPVSIQACDLSVQSTDGRSRLQLPSLHLQAGHSLLIQGASGAGKSTLLQVLLGALPHQGQLLVNGHAFARLELNGWLNGLDYLAQQPRFIEGSLADNLRLAAPQASEARMQAAMAQVGLADLVQQRGLDWPLAERGAGMSGGQLSRVALAQLLLRDRPLWLLDEPTAHLDPDSRRQIHQLLHQLSHGRSLILVSHSSAGLDWVDQRLQLGAPQTENSHA</sequence>
<dbReference type="InterPro" id="IPR027417">
    <property type="entry name" value="P-loop_NTPase"/>
</dbReference>
<feature type="transmembrane region" description="Helical" evidence="7">
    <location>
        <begin position="258"/>
        <end position="291"/>
    </location>
</feature>
<dbReference type="Proteomes" id="UP000294575">
    <property type="component" value="Unassembled WGS sequence"/>
</dbReference>
<reference evidence="10 11" key="1">
    <citation type="submission" date="2019-03" db="EMBL/GenBank/DDBJ databases">
        <title>Genomic Encyclopedia of Type Strains, Phase IV (KMG-IV): sequencing the most valuable type-strain genomes for metagenomic binning, comparative biology and taxonomic classification.</title>
        <authorList>
            <person name="Goeker M."/>
        </authorList>
    </citation>
    <scope>NUCLEOTIDE SEQUENCE [LARGE SCALE GENOMIC DNA]</scope>
    <source>
        <strain evidence="10 11">DSM 28679</strain>
    </source>
</reference>
<gene>
    <name evidence="10" type="ORF">DFQ45_104131</name>
</gene>
<dbReference type="GO" id="GO:0016887">
    <property type="term" value="F:ATP hydrolysis activity"/>
    <property type="evidence" value="ECO:0007669"/>
    <property type="project" value="InterPro"/>
</dbReference>
<keyword evidence="11" id="KW-1185">Reference proteome</keyword>
<dbReference type="PROSITE" id="PS50929">
    <property type="entry name" value="ABC_TM1F"/>
    <property type="match status" value="1"/>
</dbReference>
<dbReference type="GO" id="GO:0140359">
    <property type="term" value="F:ABC-type transporter activity"/>
    <property type="evidence" value="ECO:0007669"/>
    <property type="project" value="InterPro"/>
</dbReference>
<dbReference type="GO" id="GO:0005886">
    <property type="term" value="C:plasma membrane"/>
    <property type="evidence" value="ECO:0007669"/>
    <property type="project" value="UniProtKB-SubCell"/>
</dbReference>
<feature type="transmembrane region" description="Helical" evidence="7">
    <location>
        <begin position="73"/>
        <end position="91"/>
    </location>
</feature>
<dbReference type="PROSITE" id="PS50893">
    <property type="entry name" value="ABC_TRANSPORTER_2"/>
    <property type="match status" value="1"/>
</dbReference>
<evidence type="ECO:0000256" key="2">
    <source>
        <dbReference type="ARBA" id="ARBA00022692"/>
    </source>
</evidence>
<dbReference type="OrthoDB" id="9806127at2"/>
<name>A0A4R6TYY2_9GAMM</name>
<keyword evidence="4 10" id="KW-0067">ATP-binding</keyword>
<keyword evidence="5 7" id="KW-1133">Transmembrane helix</keyword>
<dbReference type="InterPro" id="IPR014216">
    <property type="entry name" value="ABC_transptr_CydD"/>
</dbReference>
<feature type="transmembrane region" description="Helical" evidence="7">
    <location>
        <begin position="152"/>
        <end position="170"/>
    </location>
</feature>
<dbReference type="CDD" id="cd18584">
    <property type="entry name" value="ABC_6TM_AarD_CydD"/>
    <property type="match status" value="1"/>
</dbReference>
<dbReference type="InterPro" id="IPR003439">
    <property type="entry name" value="ABC_transporter-like_ATP-bd"/>
</dbReference>
<dbReference type="GO" id="GO:0042883">
    <property type="term" value="P:cysteine transport"/>
    <property type="evidence" value="ECO:0007669"/>
    <property type="project" value="InterPro"/>
</dbReference>
<evidence type="ECO:0000256" key="3">
    <source>
        <dbReference type="ARBA" id="ARBA00022741"/>
    </source>
</evidence>
<dbReference type="SUPFAM" id="SSF90123">
    <property type="entry name" value="ABC transporter transmembrane region"/>
    <property type="match status" value="1"/>
</dbReference>
<dbReference type="Gene3D" id="3.40.50.300">
    <property type="entry name" value="P-loop containing nucleotide triphosphate hydrolases"/>
    <property type="match status" value="1"/>
</dbReference>
<dbReference type="GO" id="GO:0034040">
    <property type="term" value="F:ATPase-coupled lipid transmembrane transporter activity"/>
    <property type="evidence" value="ECO:0007669"/>
    <property type="project" value="TreeGrafter"/>
</dbReference>
<dbReference type="InterPro" id="IPR017871">
    <property type="entry name" value="ABC_transporter-like_CS"/>
</dbReference>
<protein>
    <submittedName>
        <fullName evidence="10">ATP-binding cassette subfamily C protein CydD</fullName>
    </submittedName>
</protein>
<feature type="transmembrane region" description="Helical" evidence="7">
    <location>
        <begin position="297"/>
        <end position="316"/>
    </location>
</feature>
<proteinExistence type="predicted"/>
<evidence type="ECO:0000256" key="1">
    <source>
        <dbReference type="ARBA" id="ARBA00004651"/>
    </source>
</evidence>
<organism evidence="10 11">
    <name type="scientific">Thiopseudomonas denitrificans</name>
    <dbReference type="NCBI Taxonomy" id="1501432"/>
    <lineage>
        <taxon>Bacteria</taxon>
        <taxon>Pseudomonadati</taxon>
        <taxon>Pseudomonadota</taxon>
        <taxon>Gammaproteobacteria</taxon>
        <taxon>Pseudomonadales</taxon>
        <taxon>Pseudomonadaceae</taxon>
        <taxon>Thiopseudomonas</taxon>
    </lineage>
</organism>
<comment type="caution">
    <text evidence="10">The sequence shown here is derived from an EMBL/GenBank/DDBJ whole genome shotgun (WGS) entry which is preliminary data.</text>
</comment>
<dbReference type="InterPro" id="IPR036640">
    <property type="entry name" value="ABC1_TM_sf"/>
</dbReference>
<comment type="subcellular location">
    <subcellularLocation>
        <location evidence="1">Cell membrane</location>
        <topology evidence="1">Multi-pass membrane protein</topology>
    </subcellularLocation>
</comment>
<dbReference type="SMART" id="SM00382">
    <property type="entry name" value="AAA"/>
    <property type="match status" value="1"/>
</dbReference>
<keyword evidence="3" id="KW-0547">Nucleotide-binding</keyword>
<dbReference type="PROSITE" id="PS00211">
    <property type="entry name" value="ABC_TRANSPORTER_1"/>
    <property type="match status" value="1"/>
</dbReference>
<evidence type="ECO:0000259" key="8">
    <source>
        <dbReference type="PROSITE" id="PS50893"/>
    </source>
</evidence>
<dbReference type="PANTHER" id="PTHR24221:SF261">
    <property type="entry name" value="GLUTATHIONE_L-CYSTEINE TRANSPORT SYSTEM ATP-BINDING_PERMEASE PROTEIN CYDD"/>
    <property type="match status" value="1"/>
</dbReference>
<evidence type="ECO:0000256" key="5">
    <source>
        <dbReference type="ARBA" id="ARBA00022989"/>
    </source>
</evidence>
<dbReference type="EMBL" id="SNYK01000004">
    <property type="protein sequence ID" value="TDQ38556.1"/>
    <property type="molecule type" value="Genomic_DNA"/>
</dbReference>
<dbReference type="NCBIfam" id="TIGR02857">
    <property type="entry name" value="CydD"/>
    <property type="match status" value="1"/>
</dbReference>
<dbReference type="PANTHER" id="PTHR24221">
    <property type="entry name" value="ATP-BINDING CASSETTE SUB-FAMILY B"/>
    <property type="match status" value="1"/>
</dbReference>
<evidence type="ECO:0000313" key="11">
    <source>
        <dbReference type="Proteomes" id="UP000294575"/>
    </source>
</evidence>
<evidence type="ECO:0000313" key="10">
    <source>
        <dbReference type="EMBL" id="TDQ38556.1"/>
    </source>
</evidence>
<dbReference type="Pfam" id="PF00005">
    <property type="entry name" value="ABC_tran"/>
    <property type="match status" value="1"/>
</dbReference>
<dbReference type="SUPFAM" id="SSF52540">
    <property type="entry name" value="P-loop containing nucleoside triphosphate hydrolases"/>
    <property type="match status" value="1"/>
</dbReference>
<dbReference type="InterPro" id="IPR039421">
    <property type="entry name" value="Type_1_exporter"/>
</dbReference>
<dbReference type="AlphaFoldDB" id="A0A4R6TYY2"/>
<feature type="domain" description="ABC transporter" evidence="8">
    <location>
        <begin position="361"/>
        <end position="575"/>
    </location>
</feature>
<dbReference type="InterPro" id="IPR011527">
    <property type="entry name" value="ABC1_TM_dom"/>
</dbReference>
<evidence type="ECO:0000259" key="9">
    <source>
        <dbReference type="PROSITE" id="PS50929"/>
    </source>
</evidence>